<protein>
    <recommendedName>
        <fullName evidence="4">Tyr recombinase domain-containing protein</fullName>
    </recommendedName>
</protein>
<dbReference type="RefSeq" id="WP_138601788.1">
    <property type="nucleotide sequence ID" value="NZ_VCIA01000001.1"/>
</dbReference>
<name>A0A5S3QL16_9BACI</name>
<dbReference type="OrthoDB" id="9766545at2"/>
<dbReference type="EMBL" id="VCIA01000001">
    <property type="protein sequence ID" value="TMN21412.1"/>
    <property type="molecule type" value="Genomic_DNA"/>
</dbReference>
<dbReference type="EMBL" id="VCIA01000001">
    <property type="protein sequence ID" value="TMN22622.1"/>
    <property type="molecule type" value="Genomic_DNA"/>
</dbReference>
<dbReference type="AlphaFoldDB" id="A0A5S3QL16"/>
<keyword evidence="2" id="KW-0229">DNA integration</keyword>
<evidence type="ECO:0000256" key="3">
    <source>
        <dbReference type="ARBA" id="ARBA00023172"/>
    </source>
</evidence>
<feature type="domain" description="Tyr recombinase" evidence="4">
    <location>
        <begin position="103"/>
        <end position="304"/>
    </location>
</feature>
<comment type="subcellular location">
    <subcellularLocation>
        <location evidence="1">Cytoplasm</location>
    </subcellularLocation>
</comment>
<dbReference type="InterPro" id="IPR050090">
    <property type="entry name" value="Tyrosine_recombinase_XerCD"/>
</dbReference>
<evidence type="ECO:0000256" key="1">
    <source>
        <dbReference type="ARBA" id="ARBA00004496"/>
    </source>
</evidence>
<organism evidence="6 7">
    <name type="scientific">Lentibacillus cibarius</name>
    <dbReference type="NCBI Taxonomy" id="2583219"/>
    <lineage>
        <taxon>Bacteria</taxon>
        <taxon>Bacillati</taxon>
        <taxon>Bacillota</taxon>
        <taxon>Bacilli</taxon>
        <taxon>Bacillales</taxon>
        <taxon>Bacillaceae</taxon>
        <taxon>Lentibacillus</taxon>
    </lineage>
</organism>
<dbReference type="GO" id="GO:0003677">
    <property type="term" value="F:DNA binding"/>
    <property type="evidence" value="ECO:0007669"/>
    <property type="project" value="InterPro"/>
</dbReference>
<dbReference type="PANTHER" id="PTHR30349:SF77">
    <property type="entry name" value="TYROSINE RECOMBINASE XERC"/>
    <property type="match status" value="1"/>
</dbReference>
<dbReference type="InterPro" id="IPR013762">
    <property type="entry name" value="Integrase-like_cat_sf"/>
</dbReference>
<accession>A0A5S3QL16</accession>
<dbReference type="GO" id="GO:0006310">
    <property type="term" value="P:DNA recombination"/>
    <property type="evidence" value="ECO:0007669"/>
    <property type="project" value="UniProtKB-KW"/>
</dbReference>
<evidence type="ECO:0000313" key="6">
    <source>
        <dbReference type="EMBL" id="TMN22622.1"/>
    </source>
</evidence>
<dbReference type="InterPro" id="IPR002104">
    <property type="entry name" value="Integrase_catalytic"/>
</dbReference>
<dbReference type="PANTHER" id="PTHR30349">
    <property type="entry name" value="PHAGE INTEGRASE-RELATED"/>
    <property type="match status" value="1"/>
</dbReference>
<evidence type="ECO:0000259" key="4">
    <source>
        <dbReference type="PROSITE" id="PS51898"/>
    </source>
</evidence>
<dbReference type="InterPro" id="IPR011010">
    <property type="entry name" value="DNA_brk_join_enz"/>
</dbReference>
<gene>
    <name evidence="5" type="ORF">FFL34_04265</name>
    <name evidence="6" type="ORF">FFL34_11325</name>
</gene>
<reference evidence="6 7" key="1">
    <citation type="submission" date="2019-05" db="EMBL/GenBank/DDBJ databases">
        <title>Genomic analysis of Lentibacillus sp. NKC220-2.</title>
        <authorList>
            <person name="Oh Y.J."/>
        </authorList>
    </citation>
    <scope>NUCLEOTIDE SEQUENCE [LARGE SCALE GENOMIC DNA]</scope>
    <source>
        <strain evidence="6 7">NKC220-2</strain>
    </source>
</reference>
<dbReference type="GO" id="GO:0005737">
    <property type="term" value="C:cytoplasm"/>
    <property type="evidence" value="ECO:0007669"/>
    <property type="project" value="UniProtKB-SubCell"/>
</dbReference>
<evidence type="ECO:0000313" key="5">
    <source>
        <dbReference type="EMBL" id="TMN21412.1"/>
    </source>
</evidence>
<dbReference type="Gene3D" id="1.10.443.10">
    <property type="entry name" value="Intergrase catalytic core"/>
    <property type="match status" value="1"/>
</dbReference>
<dbReference type="Proteomes" id="UP000306980">
    <property type="component" value="Unassembled WGS sequence"/>
</dbReference>
<keyword evidence="3" id="KW-0233">DNA recombination</keyword>
<dbReference type="PROSITE" id="PS51898">
    <property type="entry name" value="TYR_RECOMBINASE"/>
    <property type="match status" value="1"/>
</dbReference>
<dbReference type="GO" id="GO:0015074">
    <property type="term" value="P:DNA integration"/>
    <property type="evidence" value="ECO:0007669"/>
    <property type="project" value="UniProtKB-KW"/>
</dbReference>
<sequence>MNSNLISRQVEEYISYKRGLGFQIKIESQELRRFAAYTVSIGYEGSLAKDVAFQWATLKPEYSRWYMARRMETIRTFAKYICVLDPMAQMPPKGMFGKCHGRTTPYIFTEEEICILMKASMELYAPDGLRCRTISAAIGLLWSTGMRPNEVCQLMDDDVDLKNGRITIRETKFSKTRIIPIHETTNSKLSSYINARDKLREDFSDRHFLITSGSRKLALRNFEYALQVIRKQLLADNKEWNRRPPRLYDIRHTFACNTLLGWLKNGINIDRKILYLSTYLGHVKVEDTYWYLTGTPELLQIVSGNFEKYFYEGGVSHGE</sequence>
<comment type="caution">
    <text evidence="6">The sequence shown here is derived from an EMBL/GenBank/DDBJ whole genome shotgun (WGS) entry which is preliminary data.</text>
</comment>
<proteinExistence type="predicted"/>
<evidence type="ECO:0000256" key="2">
    <source>
        <dbReference type="ARBA" id="ARBA00022908"/>
    </source>
</evidence>
<dbReference type="SUPFAM" id="SSF56349">
    <property type="entry name" value="DNA breaking-rejoining enzymes"/>
    <property type="match status" value="1"/>
</dbReference>
<evidence type="ECO:0000313" key="7">
    <source>
        <dbReference type="Proteomes" id="UP000306980"/>
    </source>
</evidence>
<dbReference type="Pfam" id="PF00589">
    <property type="entry name" value="Phage_integrase"/>
    <property type="match status" value="1"/>
</dbReference>